<name>A0A843UQW9_COLES</name>
<organism evidence="2 3">
    <name type="scientific">Colocasia esculenta</name>
    <name type="common">Wild taro</name>
    <name type="synonym">Arum esculentum</name>
    <dbReference type="NCBI Taxonomy" id="4460"/>
    <lineage>
        <taxon>Eukaryota</taxon>
        <taxon>Viridiplantae</taxon>
        <taxon>Streptophyta</taxon>
        <taxon>Embryophyta</taxon>
        <taxon>Tracheophyta</taxon>
        <taxon>Spermatophyta</taxon>
        <taxon>Magnoliopsida</taxon>
        <taxon>Liliopsida</taxon>
        <taxon>Araceae</taxon>
        <taxon>Aroideae</taxon>
        <taxon>Colocasieae</taxon>
        <taxon>Colocasia</taxon>
    </lineage>
</organism>
<keyword evidence="3" id="KW-1185">Reference proteome</keyword>
<feature type="transmembrane region" description="Helical" evidence="1">
    <location>
        <begin position="52"/>
        <end position="71"/>
    </location>
</feature>
<comment type="caution">
    <text evidence="2">The sequence shown here is derived from an EMBL/GenBank/DDBJ whole genome shotgun (WGS) entry which is preliminary data.</text>
</comment>
<evidence type="ECO:0000313" key="2">
    <source>
        <dbReference type="EMBL" id="MQL88692.1"/>
    </source>
</evidence>
<gene>
    <name evidence="2" type="ORF">Taro_021255</name>
</gene>
<dbReference type="AlphaFoldDB" id="A0A843UQW9"/>
<protein>
    <submittedName>
        <fullName evidence="2">Uncharacterized protein</fullName>
    </submittedName>
</protein>
<proteinExistence type="predicted"/>
<reference evidence="2" key="1">
    <citation type="submission" date="2017-07" db="EMBL/GenBank/DDBJ databases">
        <title>Taro Niue Genome Assembly and Annotation.</title>
        <authorList>
            <person name="Atibalentja N."/>
            <person name="Keating K."/>
            <person name="Fields C.J."/>
        </authorList>
    </citation>
    <scope>NUCLEOTIDE SEQUENCE</scope>
    <source>
        <strain evidence="2">Niue_2</strain>
        <tissue evidence="2">Leaf</tissue>
    </source>
</reference>
<evidence type="ECO:0000313" key="3">
    <source>
        <dbReference type="Proteomes" id="UP000652761"/>
    </source>
</evidence>
<dbReference type="Proteomes" id="UP000652761">
    <property type="component" value="Unassembled WGS sequence"/>
</dbReference>
<accession>A0A843UQW9</accession>
<keyword evidence="1" id="KW-0472">Membrane</keyword>
<dbReference type="EMBL" id="NMUH01001080">
    <property type="protein sequence ID" value="MQL88692.1"/>
    <property type="molecule type" value="Genomic_DNA"/>
</dbReference>
<keyword evidence="1" id="KW-0812">Transmembrane</keyword>
<feature type="non-terminal residue" evidence="2">
    <location>
        <position position="76"/>
    </location>
</feature>
<keyword evidence="1" id="KW-1133">Transmembrane helix</keyword>
<sequence>LLTSVSFGIQVYHGLSDRCASFSLEEFTILLGDFALKFDIRDFSKMKKNPKFFIQIFIFLILAYVVIVSSLKLTDI</sequence>
<evidence type="ECO:0000256" key="1">
    <source>
        <dbReference type="SAM" id="Phobius"/>
    </source>
</evidence>